<keyword evidence="2" id="KW-1185">Reference proteome</keyword>
<reference evidence="1" key="1">
    <citation type="submission" date="2020-08" db="EMBL/GenBank/DDBJ databases">
        <title>Multicomponent nature underlies the extraordinary mechanical properties of spider dragline silk.</title>
        <authorList>
            <person name="Kono N."/>
            <person name="Nakamura H."/>
            <person name="Mori M."/>
            <person name="Yoshida Y."/>
            <person name="Ohtoshi R."/>
            <person name="Malay A.D."/>
            <person name="Moran D.A.P."/>
            <person name="Tomita M."/>
            <person name="Numata K."/>
            <person name="Arakawa K."/>
        </authorList>
    </citation>
    <scope>NUCLEOTIDE SEQUENCE</scope>
</reference>
<proteinExistence type="predicted"/>
<dbReference type="EMBL" id="BMAW01001739">
    <property type="protein sequence ID" value="GFS75304.1"/>
    <property type="molecule type" value="Genomic_DNA"/>
</dbReference>
<dbReference type="AlphaFoldDB" id="A0A8X6MSA6"/>
<comment type="caution">
    <text evidence="1">The sequence shown here is derived from an EMBL/GenBank/DDBJ whole genome shotgun (WGS) entry which is preliminary data.</text>
</comment>
<organism evidence="1 2">
    <name type="scientific">Nephila pilipes</name>
    <name type="common">Giant wood spider</name>
    <name type="synonym">Nephila maculata</name>
    <dbReference type="NCBI Taxonomy" id="299642"/>
    <lineage>
        <taxon>Eukaryota</taxon>
        <taxon>Metazoa</taxon>
        <taxon>Ecdysozoa</taxon>
        <taxon>Arthropoda</taxon>
        <taxon>Chelicerata</taxon>
        <taxon>Arachnida</taxon>
        <taxon>Araneae</taxon>
        <taxon>Araneomorphae</taxon>
        <taxon>Entelegynae</taxon>
        <taxon>Araneoidea</taxon>
        <taxon>Nephilidae</taxon>
        <taxon>Nephila</taxon>
    </lineage>
</organism>
<sequence>MPKQTLAWLQILALQTNPPFFSDFADALNHTHALAQPEPAWNGKGRILNPAAAYCRGSQPTGRAAAFPRTAAGLNSPFSAYKAAQRERGRSCRYFMLTDSMSAKFWLNFSVKTIGLLMIGQSSEYVKSATTD</sequence>
<evidence type="ECO:0000313" key="1">
    <source>
        <dbReference type="EMBL" id="GFS75304.1"/>
    </source>
</evidence>
<gene>
    <name evidence="1" type="ORF">NPIL_163621</name>
</gene>
<accession>A0A8X6MSA6</accession>
<protein>
    <submittedName>
        <fullName evidence="1">Uncharacterized protein</fullName>
    </submittedName>
</protein>
<name>A0A8X6MSA6_NEPPI</name>
<dbReference type="Proteomes" id="UP000887013">
    <property type="component" value="Unassembled WGS sequence"/>
</dbReference>
<evidence type="ECO:0000313" key="2">
    <source>
        <dbReference type="Proteomes" id="UP000887013"/>
    </source>
</evidence>